<evidence type="ECO:0000256" key="2">
    <source>
        <dbReference type="ARBA" id="ARBA00023125"/>
    </source>
</evidence>
<sequence>MESIDKDSLYFAFLEVLRFHHIRTHMLLDEIGIYPGQPPMLFILSKEGGQSQKELADKLKVAPATITVMLKRMEKANLVERRQDIDDQRISRVYITEKGKKICKKAKDVMWNLEKECFGSFTVEEKVILRRLLLQVRDNLQVSSEK</sequence>
<proteinExistence type="predicted"/>
<reference evidence="5 6" key="1">
    <citation type="submission" date="2022-06" db="EMBL/GenBank/DDBJ databases">
        <title>Isolation of gut microbiota from human fecal samples.</title>
        <authorList>
            <person name="Pamer E.G."/>
            <person name="Barat B."/>
            <person name="Waligurski E."/>
            <person name="Medina S."/>
            <person name="Paddock L."/>
            <person name="Mostad J."/>
        </authorList>
    </citation>
    <scope>NUCLEOTIDE SEQUENCE [LARGE SCALE GENOMIC DNA]</scope>
    <source>
        <strain evidence="5 6">DFI.7.95</strain>
    </source>
</reference>
<comment type="caution">
    <text evidence="5">The sequence shown here is derived from an EMBL/GenBank/DDBJ whole genome shotgun (WGS) entry which is preliminary data.</text>
</comment>
<keyword evidence="2" id="KW-0238">DNA-binding</keyword>
<dbReference type="SUPFAM" id="SSF46785">
    <property type="entry name" value="Winged helix' DNA-binding domain"/>
    <property type="match status" value="1"/>
</dbReference>
<dbReference type="PROSITE" id="PS50995">
    <property type="entry name" value="HTH_MARR_2"/>
    <property type="match status" value="1"/>
</dbReference>
<dbReference type="CDD" id="cd00090">
    <property type="entry name" value="HTH_ARSR"/>
    <property type="match status" value="1"/>
</dbReference>
<gene>
    <name evidence="5" type="ORF">NE686_19885</name>
</gene>
<keyword evidence="6" id="KW-1185">Reference proteome</keyword>
<keyword evidence="3" id="KW-0804">Transcription</keyword>
<dbReference type="EMBL" id="JANGAC010000021">
    <property type="protein sequence ID" value="MCQ4925375.1"/>
    <property type="molecule type" value="Genomic_DNA"/>
</dbReference>
<dbReference type="InterPro" id="IPR011991">
    <property type="entry name" value="ArsR-like_HTH"/>
</dbReference>
<keyword evidence="1" id="KW-0805">Transcription regulation</keyword>
<dbReference type="PANTHER" id="PTHR42756:SF1">
    <property type="entry name" value="TRANSCRIPTIONAL REPRESSOR OF EMRAB OPERON"/>
    <property type="match status" value="1"/>
</dbReference>
<organism evidence="5 6">
    <name type="scientific">Tissierella carlieri</name>
    <dbReference type="NCBI Taxonomy" id="689904"/>
    <lineage>
        <taxon>Bacteria</taxon>
        <taxon>Bacillati</taxon>
        <taxon>Bacillota</taxon>
        <taxon>Tissierellia</taxon>
        <taxon>Tissierellales</taxon>
        <taxon>Tissierellaceae</taxon>
        <taxon>Tissierella</taxon>
    </lineage>
</organism>
<dbReference type="PANTHER" id="PTHR42756">
    <property type="entry name" value="TRANSCRIPTIONAL REGULATOR, MARR"/>
    <property type="match status" value="1"/>
</dbReference>
<evidence type="ECO:0000313" key="6">
    <source>
        <dbReference type="Proteomes" id="UP001524478"/>
    </source>
</evidence>
<evidence type="ECO:0000259" key="4">
    <source>
        <dbReference type="PROSITE" id="PS50995"/>
    </source>
</evidence>
<evidence type="ECO:0000256" key="3">
    <source>
        <dbReference type="ARBA" id="ARBA00023163"/>
    </source>
</evidence>
<dbReference type="Pfam" id="PF01047">
    <property type="entry name" value="MarR"/>
    <property type="match status" value="1"/>
</dbReference>
<accession>A0ABT1SFX1</accession>
<protein>
    <submittedName>
        <fullName evidence="5">MarR family transcriptional regulator</fullName>
    </submittedName>
</protein>
<feature type="domain" description="HTH marR-type" evidence="4">
    <location>
        <begin position="6"/>
        <end position="138"/>
    </location>
</feature>
<dbReference type="InterPro" id="IPR036388">
    <property type="entry name" value="WH-like_DNA-bd_sf"/>
</dbReference>
<evidence type="ECO:0000256" key="1">
    <source>
        <dbReference type="ARBA" id="ARBA00023015"/>
    </source>
</evidence>
<dbReference type="SMART" id="SM00347">
    <property type="entry name" value="HTH_MARR"/>
    <property type="match status" value="1"/>
</dbReference>
<dbReference type="RefSeq" id="WP_256312862.1">
    <property type="nucleotide sequence ID" value="NZ_JANGAC010000021.1"/>
</dbReference>
<dbReference type="Proteomes" id="UP001524478">
    <property type="component" value="Unassembled WGS sequence"/>
</dbReference>
<name>A0ABT1SFX1_9FIRM</name>
<dbReference type="InterPro" id="IPR036390">
    <property type="entry name" value="WH_DNA-bd_sf"/>
</dbReference>
<dbReference type="Gene3D" id="1.10.10.10">
    <property type="entry name" value="Winged helix-like DNA-binding domain superfamily/Winged helix DNA-binding domain"/>
    <property type="match status" value="1"/>
</dbReference>
<dbReference type="InterPro" id="IPR000835">
    <property type="entry name" value="HTH_MarR-typ"/>
</dbReference>
<evidence type="ECO:0000313" key="5">
    <source>
        <dbReference type="EMBL" id="MCQ4925375.1"/>
    </source>
</evidence>
<dbReference type="PRINTS" id="PR00598">
    <property type="entry name" value="HTHMARR"/>
</dbReference>